<evidence type="ECO:0000313" key="2">
    <source>
        <dbReference type="EMBL" id="SOD20231.1"/>
    </source>
</evidence>
<feature type="transmembrane region" description="Helical" evidence="1">
    <location>
        <begin position="6"/>
        <end position="29"/>
    </location>
</feature>
<evidence type="ECO:0000313" key="3">
    <source>
        <dbReference type="Proteomes" id="UP000219281"/>
    </source>
</evidence>
<protein>
    <submittedName>
        <fullName evidence="2">Uncharacterized protein</fullName>
    </submittedName>
</protein>
<organism evidence="2 3">
    <name type="scientific">Pedobacter xixiisoli</name>
    <dbReference type="NCBI Taxonomy" id="1476464"/>
    <lineage>
        <taxon>Bacteria</taxon>
        <taxon>Pseudomonadati</taxon>
        <taxon>Bacteroidota</taxon>
        <taxon>Sphingobacteriia</taxon>
        <taxon>Sphingobacteriales</taxon>
        <taxon>Sphingobacteriaceae</taxon>
        <taxon>Pedobacter</taxon>
    </lineage>
</organism>
<keyword evidence="1" id="KW-1133">Transmembrane helix</keyword>
<dbReference type="Proteomes" id="UP000219281">
    <property type="component" value="Unassembled WGS sequence"/>
</dbReference>
<evidence type="ECO:0000256" key="1">
    <source>
        <dbReference type="SAM" id="Phobius"/>
    </source>
</evidence>
<keyword evidence="3" id="KW-1185">Reference proteome</keyword>
<name>A0A286AEA8_9SPHI</name>
<feature type="transmembrane region" description="Helical" evidence="1">
    <location>
        <begin position="69"/>
        <end position="97"/>
    </location>
</feature>
<feature type="non-terminal residue" evidence="2">
    <location>
        <position position="1"/>
    </location>
</feature>
<sequence>FISALPFLSTALVISSLVIGSLLSFPFYLSQARHSNIRRNLTPCLVNYALDFSSFLIRNDGNGNSLCGFISALPFLSTALVISSLVIGSLLSFPFYLSQARHSDIRRNLASCLVNYAPDFSSFLIRNDGGNTPDSTSIKTKNPELLRGFSILYLVGCVLLKLQPILVLKPHQLRYVRNARKQ</sequence>
<keyword evidence="1" id="KW-0472">Membrane</keyword>
<keyword evidence="1" id="KW-0812">Transmembrane</keyword>
<accession>A0A286AEA8</accession>
<feature type="transmembrane region" description="Helical" evidence="1">
    <location>
        <begin position="145"/>
        <end position="168"/>
    </location>
</feature>
<proteinExistence type="predicted"/>
<reference evidence="3" key="1">
    <citation type="submission" date="2017-09" db="EMBL/GenBank/DDBJ databases">
        <authorList>
            <person name="Varghese N."/>
            <person name="Submissions S."/>
        </authorList>
    </citation>
    <scope>NUCLEOTIDE SEQUENCE [LARGE SCALE GENOMIC DNA]</scope>
    <source>
        <strain evidence="3">CGMCC 1.12803</strain>
    </source>
</reference>
<gene>
    <name evidence="2" type="ORF">SAMN06297358_3944</name>
</gene>
<dbReference type="AlphaFoldDB" id="A0A286AEA8"/>
<dbReference type="EMBL" id="OCMT01000004">
    <property type="protein sequence ID" value="SOD20231.1"/>
    <property type="molecule type" value="Genomic_DNA"/>
</dbReference>